<gene>
    <name evidence="2" type="ORF">CUC53_17315</name>
</gene>
<accession>A0A2H9U0L8</accession>
<dbReference type="Proteomes" id="UP000235861">
    <property type="component" value="Unassembled WGS sequence"/>
</dbReference>
<evidence type="ECO:0000313" key="2">
    <source>
        <dbReference type="EMBL" id="PJG57561.1"/>
    </source>
</evidence>
<reference evidence="2 3" key="1">
    <citation type="submission" date="2017-11" db="EMBL/GenBank/DDBJ databases">
        <title>Draft genome sequence of environmental isolate Aeromonas cavernicola sp. nov. MDC 2508.</title>
        <authorList>
            <person name="Colston S.M."/>
            <person name="Navarro A."/>
            <person name="Martinez-Murcia A.J."/>
            <person name="Graf J."/>
        </authorList>
    </citation>
    <scope>NUCLEOTIDE SEQUENCE [LARGE SCALE GENOMIC DNA]</scope>
    <source>
        <strain evidence="2 3">MDC 2508</strain>
    </source>
</reference>
<protein>
    <submittedName>
        <fullName evidence="2">Type VI secretion system tip protein VgrG</fullName>
    </submittedName>
</protein>
<name>A0A2H9U0L8_9GAMM</name>
<dbReference type="SUPFAM" id="SSF69349">
    <property type="entry name" value="Phage fibre proteins"/>
    <property type="match status" value="1"/>
</dbReference>
<dbReference type="EMBL" id="PGGC01000198">
    <property type="protein sequence ID" value="PJG57561.1"/>
    <property type="molecule type" value="Genomic_DNA"/>
</dbReference>
<dbReference type="RefSeq" id="WP_420808075.1">
    <property type="nucleotide sequence ID" value="NZ_PGGC01000198.1"/>
</dbReference>
<comment type="caution">
    <text evidence="2">The sequence shown here is derived from an EMBL/GenBank/DDBJ whole genome shotgun (WGS) entry which is preliminary data.</text>
</comment>
<dbReference type="AlphaFoldDB" id="A0A2H9U0L8"/>
<proteinExistence type="predicted"/>
<keyword evidence="3" id="KW-1185">Reference proteome</keyword>
<evidence type="ECO:0000259" key="1">
    <source>
        <dbReference type="Pfam" id="PF22178"/>
    </source>
</evidence>
<evidence type="ECO:0000313" key="3">
    <source>
        <dbReference type="Proteomes" id="UP000235861"/>
    </source>
</evidence>
<organism evidence="2 3">
    <name type="scientific">Aeromonas cavernicola</name>
    <dbReference type="NCBI Taxonomy" id="1006623"/>
    <lineage>
        <taxon>Bacteria</taxon>
        <taxon>Pseudomonadati</taxon>
        <taxon>Pseudomonadota</taxon>
        <taxon>Gammaproteobacteria</taxon>
        <taxon>Aeromonadales</taxon>
        <taxon>Aeromonadaceae</taxon>
        <taxon>Aeromonas</taxon>
    </lineage>
</organism>
<sequence length="262" mass="28560">KTRTVLRTETHQGEGFNELRFEDQAGREEIYLHGQKDLNGLIQHNATWQIKHDEHSEIGNERVTRIKANDHLSVDGEKRDQIKGDYSLTVDSTLHQKVGQALLVEAGNEVHHKAGMKIVMAAGAELTLKVAGSFVKIDPSGITLSGPTIKLNAGGSPGNGSGWAGKMPKNMEGIEDGSNKHWMKFYYLDPEQMPFAGTPYKAVLSDGSVRDGVLDGEGMALLEDVPAGLACVTYEQQDHFDDLPRESITALTGHLDSLSDEG</sequence>
<dbReference type="InterPro" id="IPR054030">
    <property type="entry name" value="Gp5_Vgr_C"/>
</dbReference>
<feature type="domain" description="Gp5/Type VI secretion system Vgr C-terminal trimerisation" evidence="1">
    <location>
        <begin position="5"/>
        <end position="109"/>
    </location>
</feature>
<dbReference type="Pfam" id="PF22178">
    <property type="entry name" value="Gp5_trimer_C"/>
    <property type="match status" value="1"/>
</dbReference>
<feature type="non-terminal residue" evidence="2">
    <location>
        <position position="1"/>
    </location>
</feature>